<dbReference type="SUPFAM" id="SSF144000">
    <property type="entry name" value="Oxysterol-binding protein-like"/>
    <property type="match status" value="1"/>
</dbReference>
<gene>
    <name evidence="1" type="ORF">SFRICE_017907</name>
</gene>
<reference evidence="1" key="1">
    <citation type="submission" date="2016-07" db="EMBL/GenBank/DDBJ databases">
        <authorList>
            <person name="Bretaudeau A."/>
        </authorList>
    </citation>
    <scope>NUCLEOTIDE SEQUENCE</scope>
    <source>
        <strain evidence="1">Rice</strain>
        <tissue evidence="1">Whole body</tissue>
    </source>
</reference>
<dbReference type="AlphaFoldDB" id="A0A2H1VYB0"/>
<name>A0A2H1VYB0_SPOFR</name>
<dbReference type="InterPro" id="IPR037239">
    <property type="entry name" value="OSBP_sf"/>
</dbReference>
<sequence length="84" mass="9624">MYWQPTIGGKPYNPILGEARESVRLLLTKHHPVPTPAFRAGAQHGWSSGWATSYRAIYSGFDSRTEQLLVKVLDKYFIRKLTNF</sequence>
<proteinExistence type="predicted"/>
<accession>A0A2H1VYB0</accession>
<protein>
    <submittedName>
        <fullName evidence="1">SFRICE_017907</fullName>
    </submittedName>
</protein>
<organism evidence="1">
    <name type="scientific">Spodoptera frugiperda</name>
    <name type="common">Fall armyworm</name>
    <dbReference type="NCBI Taxonomy" id="7108"/>
    <lineage>
        <taxon>Eukaryota</taxon>
        <taxon>Metazoa</taxon>
        <taxon>Ecdysozoa</taxon>
        <taxon>Arthropoda</taxon>
        <taxon>Hexapoda</taxon>
        <taxon>Insecta</taxon>
        <taxon>Pterygota</taxon>
        <taxon>Neoptera</taxon>
        <taxon>Endopterygota</taxon>
        <taxon>Lepidoptera</taxon>
        <taxon>Glossata</taxon>
        <taxon>Ditrysia</taxon>
        <taxon>Noctuoidea</taxon>
        <taxon>Noctuidae</taxon>
        <taxon>Amphipyrinae</taxon>
        <taxon>Spodoptera</taxon>
    </lineage>
</organism>
<dbReference type="EMBL" id="ODYU01005205">
    <property type="protein sequence ID" value="SOQ45831.1"/>
    <property type="molecule type" value="Genomic_DNA"/>
</dbReference>
<evidence type="ECO:0000313" key="1">
    <source>
        <dbReference type="EMBL" id="SOQ45831.1"/>
    </source>
</evidence>